<gene>
    <name evidence="3" type="ORF">LKMONMHP_4136</name>
</gene>
<feature type="region of interest" description="Disordered" evidence="1">
    <location>
        <begin position="78"/>
        <end position="122"/>
    </location>
</feature>
<keyword evidence="2" id="KW-0732">Signal</keyword>
<dbReference type="Proteomes" id="UP001055156">
    <property type="component" value="Unassembled WGS sequence"/>
</dbReference>
<accession>A0ABQ4TGU7</accession>
<comment type="caution">
    <text evidence="3">The sequence shown here is derived from an EMBL/GenBank/DDBJ whole genome shotgun (WGS) entry which is preliminary data.</text>
</comment>
<protein>
    <submittedName>
        <fullName evidence="3">Uncharacterized protein</fullName>
    </submittedName>
</protein>
<feature type="chain" id="PRO_5046653415" evidence="2">
    <location>
        <begin position="23"/>
        <end position="122"/>
    </location>
</feature>
<dbReference type="EMBL" id="BPQV01000014">
    <property type="protein sequence ID" value="GJE29257.1"/>
    <property type="molecule type" value="Genomic_DNA"/>
</dbReference>
<reference evidence="3" key="2">
    <citation type="submission" date="2021-08" db="EMBL/GenBank/DDBJ databases">
        <authorList>
            <person name="Tani A."/>
            <person name="Ola A."/>
            <person name="Ogura Y."/>
            <person name="Katsura K."/>
            <person name="Hayashi T."/>
        </authorList>
    </citation>
    <scope>NUCLEOTIDE SEQUENCE</scope>
    <source>
        <strain evidence="3">NBRC 15689</strain>
    </source>
</reference>
<dbReference type="RefSeq" id="WP_238313565.1">
    <property type="nucleotide sequence ID" value="NZ_BPQV01000014.1"/>
</dbReference>
<evidence type="ECO:0000313" key="4">
    <source>
        <dbReference type="Proteomes" id="UP001055156"/>
    </source>
</evidence>
<keyword evidence="4" id="KW-1185">Reference proteome</keyword>
<evidence type="ECO:0000313" key="3">
    <source>
        <dbReference type="EMBL" id="GJE29257.1"/>
    </source>
</evidence>
<reference evidence="3" key="1">
    <citation type="journal article" date="2021" name="Front. Microbiol.">
        <title>Comprehensive Comparative Genomics and Phenotyping of Methylobacterium Species.</title>
        <authorList>
            <person name="Alessa O."/>
            <person name="Ogura Y."/>
            <person name="Fujitani Y."/>
            <person name="Takami H."/>
            <person name="Hayashi T."/>
            <person name="Sahin N."/>
            <person name="Tani A."/>
        </authorList>
    </citation>
    <scope>NUCLEOTIDE SEQUENCE</scope>
    <source>
        <strain evidence="3">NBRC 15689</strain>
    </source>
</reference>
<sequence length="122" mass="12646">MRGLLRGLGLVALLGAAPVASAQDATGALPGAASSAAVTAAMIGRATEQALREQQNYAERQADLDRVIAERGRRAAGSVCQGCGSSGEPRHQRRAGITPRAARVVDEPYHGQDFDPAEAPQE</sequence>
<evidence type="ECO:0000256" key="2">
    <source>
        <dbReference type="SAM" id="SignalP"/>
    </source>
</evidence>
<evidence type="ECO:0000256" key="1">
    <source>
        <dbReference type="SAM" id="MobiDB-lite"/>
    </source>
</evidence>
<name>A0ABQ4TGU7_METOR</name>
<feature type="compositionally biased region" description="Basic and acidic residues" evidence="1">
    <location>
        <begin position="103"/>
        <end position="113"/>
    </location>
</feature>
<proteinExistence type="predicted"/>
<feature type="signal peptide" evidence="2">
    <location>
        <begin position="1"/>
        <end position="22"/>
    </location>
</feature>
<organism evidence="3 4">
    <name type="scientific">Methylobacterium organophilum</name>
    <dbReference type="NCBI Taxonomy" id="410"/>
    <lineage>
        <taxon>Bacteria</taxon>
        <taxon>Pseudomonadati</taxon>
        <taxon>Pseudomonadota</taxon>
        <taxon>Alphaproteobacteria</taxon>
        <taxon>Hyphomicrobiales</taxon>
        <taxon>Methylobacteriaceae</taxon>
        <taxon>Methylobacterium</taxon>
    </lineage>
</organism>